<dbReference type="Proteomes" id="UP000509367">
    <property type="component" value="Chromosome"/>
</dbReference>
<evidence type="ECO:0000259" key="13">
    <source>
        <dbReference type="Pfam" id="PF02872"/>
    </source>
</evidence>
<dbReference type="InterPro" id="IPR004843">
    <property type="entry name" value="Calcineurin-like_PHP"/>
</dbReference>
<name>A0A6N1VAL5_9HYPH</name>
<dbReference type="GO" id="GO:0046872">
    <property type="term" value="F:metal ion binding"/>
    <property type="evidence" value="ECO:0007669"/>
    <property type="project" value="UniProtKB-KW"/>
</dbReference>
<evidence type="ECO:0000259" key="12">
    <source>
        <dbReference type="Pfam" id="PF00149"/>
    </source>
</evidence>
<dbReference type="SUPFAM" id="SSF56300">
    <property type="entry name" value="Metallo-dependent phosphatases"/>
    <property type="match status" value="1"/>
</dbReference>
<comment type="similarity">
    <text evidence="5 11">Belongs to the 5'-nucleotidase family.</text>
</comment>
<dbReference type="PANTHER" id="PTHR11575">
    <property type="entry name" value="5'-NUCLEOTIDASE-RELATED"/>
    <property type="match status" value="1"/>
</dbReference>
<evidence type="ECO:0000313" key="14">
    <source>
        <dbReference type="EMBL" id="QKV17718.1"/>
    </source>
</evidence>
<sequence>MPQTSSSLPLHPITRRSLLSGIAATGALVALHPFSARAQANQAHLRIMETTDIHVAVLPYDYYADRPNDTMGLARTASIIDGFRKEATNTMLVDNGDYLQGNPMGDWVAYERGMNDGDVHPVIEAMNVLGYDCGTLGNHEFNYGLSFMDKVNAGANFPIVCANLVRGTELAANPRDDKLYMKPYVIMDKTVTDGSGAEHTVRVGFIGFVPPQIMTWDSRHLVGNVMTRDIVEAATAWVPQMKEEGADIVVALSHSGIDANRTDMMENASLFLAGVEGIDAICTGHQHLVFPGDFDGLAGVDNANGKLMGKPAVQAGFWGSHMGLIDLLIERDGNSWKVIDSTSETRPIYNRNEDRSITALVGNFPAVEEAVADEHESTLTYVRTPVGETTAPLYSYFALVADDPSVQIVSQAQIWYVSDLLKDGEYGDLPVLSAAAPFKAGGRGGPEYYTDVPAGSIAIKNVADLYLYPNTVRAMVISGADVKEWLEMSAGIFNQVEPGSTDQPLIADDFPSYNFDVIDGVTYEIDLSQPRRYSPKGELENPDSNRIRNLSFNGEPIDPEQKFVIATNNYRAGGGGNFPGVSADKIILEAPDTNRDVIVRYIVEQGTINPSADANWKFAPLGGTTVTFETGPKAAEYIDDVKAVKIEPAGEGADGFAKYRITL</sequence>
<dbReference type="InterPro" id="IPR006146">
    <property type="entry name" value="5'-Nucleotdase_CS"/>
</dbReference>
<keyword evidence="7 11" id="KW-0732">Signal</keyword>
<evidence type="ECO:0000256" key="11">
    <source>
        <dbReference type="RuleBase" id="RU362119"/>
    </source>
</evidence>
<dbReference type="InterPro" id="IPR029052">
    <property type="entry name" value="Metallo-depent_PP-like"/>
</dbReference>
<feature type="domain" description="Calcineurin-like phosphoesterase" evidence="12">
    <location>
        <begin position="45"/>
        <end position="287"/>
    </location>
</feature>
<protein>
    <submittedName>
        <fullName evidence="14">Bifunctional 2',3'-cyclic-nucleotide 2'-phosphodiesterase/3'-nucleotidase</fullName>
    </submittedName>
</protein>
<proteinExistence type="inferred from homology"/>
<feature type="signal peptide" evidence="11">
    <location>
        <begin position="1"/>
        <end position="38"/>
    </location>
</feature>
<dbReference type="Pfam" id="PF00149">
    <property type="entry name" value="Metallophos"/>
    <property type="match status" value="1"/>
</dbReference>
<dbReference type="PRINTS" id="PR01607">
    <property type="entry name" value="APYRASEFAMLY"/>
</dbReference>
<evidence type="ECO:0000256" key="6">
    <source>
        <dbReference type="ARBA" id="ARBA00022723"/>
    </source>
</evidence>
<dbReference type="GO" id="GO:0000166">
    <property type="term" value="F:nucleotide binding"/>
    <property type="evidence" value="ECO:0007669"/>
    <property type="project" value="UniProtKB-KW"/>
</dbReference>
<evidence type="ECO:0000256" key="4">
    <source>
        <dbReference type="ARBA" id="ARBA00004196"/>
    </source>
</evidence>
<keyword evidence="10" id="KW-0511">Multifunctional enzyme</keyword>
<comment type="catalytic activity">
    <reaction evidence="2">
        <text>a nucleoside 2',3'-cyclic phosphate + H2O = a nucleoside 3'-phosphate + H(+)</text>
        <dbReference type="Rhea" id="RHEA:19621"/>
        <dbReference type="ChEBI" id="CHEBI:15377"/>
        <dbReference type="ChEBI" id="CHEBI:15378"/>
        <dbReference type="ChEBI" id="CHEBI:66949"/>
        <dbReference type="ChEBI" id="CHEBI:66954"/>
        <dbReference type="EC" id="3.1.4.16"/>
    </reaction>
</comment>
<dbReference type="Gene3D" id="3.60.21.10">
    <property type="match status" value="1"/>
</dbReference>
<dbReference type="PANTHER" id="PTHR11575:SF6">
    <property type="entry name" value="2',3'-CYCLIC-NUCLEOTIDE 2'-PHOSPHODIESTERASE_3'-NUCLEOTIDASE"/>
    <property type="match status" value="1"/>
</dbReference>
<keyword evidence="15" id="KW-1185">Reference proteome</keyword>
<feature type="domain" description="5'-Nucleotidase C-terminal" evidence="13">
    <location>
        <begin position="450"/>
        <end position="580"/>
    </location>
</feature>
<evidence type="ECO:0000256" key="2">
    <source>
        <dbReference type="ARBA" id="ARBA00001730"/>
    </source>
</evidence>
<organism evidence="14 15">
    <name type="scientific">Oricola thermophila</name>
    <dbReference type="NCBI Taxonomy" id="2742145"/>
    <lineage>
        <taxon>Bacteria</taxon>
        <taxon>Pseudomonadati</taxon>
        <taxon>Pseudomonadota</taxon>
        <taxon>Alphaproteobacteria</taxon>
        <taxon>Hyphomicrobiales</taxon>
        <taxon>Ahrensiaceae</taxon>
        <taxon>Oricola</taxon>
    </lineage>
</organism>
<dbReference type="Gene3D" id="3.90.780.10">
    <property type="entry name" value="5'-Nucleotidase, C-terminal domain"/>
    <property type="match status" value="1"/>
</dbReference>
<evidence type="ECO:0000256" key="8">
    <source>
        <dbReference type="ARBA" id="ARBA00022741"/>
    </source>
</evidence>
<evidence type="ECO:0000256" key="5">
    <source>
        <dbReference type="ARBA" id="ARBA00006654"/>
    </source>
</evidence>
<dbReference type="GO" id="GO:0008663">
    <property type="term" value="F:2',3'-cyclic-nucleotide 2'-phosphodiesterase activity"/>
    <property type="evidence" value="ECO:0007669"/>
    <property type="project" value="UniProtKB-EC"/>
</dbReference>
<feature type="chain" id="PRO_5027163959" evidence="11">
    <location>
        <begin position="39"/>
        <end position="663"/>
    </location>
</feature>
<dbReference type="PROSITE" id="PS00786">
    <property type="entry name" value="5_NUCLEOTIDASE_2"/>
    <property type="match status" value="1"/>
</dbReference>
<dbReference type="SUPFAM" id="SSF55816">
    <property type="entry name" value="5'-nucleotidase (syn. UDP-sugar hydrolase), C-terminal domain"/>
    <property type="match status" value="1"/>
</dbReference>
<dbReference type="Pfam" id="PF02872">
    <property type="entry name" value="5_nucleotid_C"/>
    <property type="match status" value="1"/>
</dbReference>
<evidence type="ECO:0000256" key="7">
    <source>
        <dbReference type="ARBA" id="ARBA00022729"/>
    </source>
</evidence>
<dbReference type="InterPro" id="IPR036907">
    <property type="entry name" value="5'-Nucleotdase_C_sf"/>
</dbReference>
<reference evidence="14 15" key="1">
    <citation type="submission" date="2020-06" db="EMBL/GenBank/DDBJ databases">
        <title>Oricola thermophila sp. nov. isolated from a tidal sediments.</title>
        <authorList>
            <person name="Kwon K.K."/>
            <person name="Yang S.-H."/>
            <person name="Park M.-J."/>
        </authorList>
    </citation>
    <scope>NUCLEOTIDE SEQUENCE [LARGE SCALE GENOMIC DNA]</scope>
    <source>
        <strain evidence="14 15">MEBiC13590</strain>
    </source>
</reference>
<dbReference type="GO" id="GO:0030288">
    <property type="term" value="C:outer membrane-bounded periplasmic space"/>
    <property type="evidence" value="ECO:0007669"/>
    <property type="project" value="TreeGrafter"/>
</dbReference>
<evidence type="ECO:0000313" key="15">
    <source>
        <dbReference type="Proteomes" id="UP000509367"/>
    </source>
</evidence>
<dbReference type="NCBIfam" id="NF006938">
    <property type="entry name" value="PRK09420.1"/>
    <property type="match status" value="1"/>
</dbReference>
<dbReference type="InterPro" id="IPR008334">
    <property type="entry name" value="5'-Nucleotdase_C"/>
</dbReference>
<dbReference type="EMBL" id="CP054836">
    <property type="protein sequence ID" value="QKV17718.1"/>
    <property type="molecule type" value="Genomic_DNA"/>
</dbReference>
<dbReference type="CDD" id="cd07410">
    <property type="entry name" value="MPP_CpdB_N"/>
    <property type="match status" value="1"/>
</dbReference>
<dbReference type="AlphaFoldDB" id="A0A6N1VAL5"/>
<dbReference type="InterPro" id="IPR006179">
    <property type="entry name" value="5_nucleotidase/apyrase"/>
</dbReference>
<evidence type="ECO:0000256" key="1">
    <source>
        <dbReference type="ARBA" id="ARBA00000527"/>
    </source>
</evidence>
<dbReference type="GO" id="GO:0008254">
    <property type="term" value="F:3'-nucleotidase activity"/>
    <property type="evidence" value="ECO:0007669"/>
    <property type="project" value="UniProtKB-EC"/>
</dbReference>
<keyword evidence="8 11" id="KW-0547">Nucleotide-binding</keyword>
<keyword evidence="6" id="KW-0479">Metal-binding</keyword>
<dbReference type="GO" id="GO:0009166">
    <property type="term" value="P:nucleotide catabolic process"/>
    <property type="evidence" value="ECO:0007669"/>
    <property type="project" value="InterPro"/>
</dbReference>
<dbReference type="InterPro" id="IPR041827">
    <property type="entry name" value="CpdB_N"/>
</dbReference>
<gene>
    <name evidence="14" type="ORF">HTY61_04165</name>
</gene>
<dbReference type="KEGG" id="orm:HTY61_04165"/>
<comment type="catalytic activity">
    <reaction evidence="1">
        <text>a ribonucleoside 3'-phosphate + H2O = a ribonucleoside + phosphate</text>
        <dbReference type="Rhea" id="RHEA:10144"/>
        <dbReference type="ChEBI" id="CHEBI:13197"/>
        <dbReference type="ChEBI" id="CHEBI:15377"/>
        <dbReference type="ChEBI" id="CHEBI:18254"/>
        <dbReference type="ChEBI" id="CHEBI:43474"/>
        <dbReference type="EC" id="3.1.3.6"/>
    </reaction>
</comment>
<evidence type="ECO:0000256" key="10">
    <source>
        <dbReference type="ARBA" id="ARBA00023268"/>
    </source>
</evidence>
<dbReference type="PROSITE" id="PS51318">
    <property type="entry name" value="TAT"/>
    <property type="match status" value="1"/>
</dbReference>
<dbReference type="InterPro" id="IPR006311">
    <property type="entry name" value="TAT_signal"/>
</dbReference>
<keyword evidence="9 11" id="KW-0378">Hydrolase</keyword>
<evidence type="ECO:0000256" key="3">
    <source>
        <dbReference type="ARBA" id="ARBA00001968"/>
    </source>
</evidence>
<comment type="cofactor">
    <cofactor evidence="3">
        <name>a divalent metal cation</name>
        <dbReference type="ChEBI" id="CHEBI:60240"/>
    </cofactor>
</comment>
<accession>A0A6N1VAL5</accession>
<comment type="subcellular location">
    <subcellularLocation>
        <location evidence="4">Cell envelope</location>
    </subcellularLocation>
</comment>
<dbReference type="RefSeq" id="WP_175275615.1">
    <property type="nucleotide sequence ID" value="NZ_CP054836.1"/>
</dbReference>
<evidence type="ECO:0000256" key="9">
    <source>
        <dbReference type="ARBA" id="ARBA00022801"/>
    </source>
</evidence>